<keyword evidence="3 5" id="KW-1133">Transmembrane helix</keyword>
<keyword evidence="1" id="KW-1003">Cell membrane</keyword>
<dbReference type="InterPro" id="IPR036465">
    <property type="entry name" value="vWFA_dom_sf"/>
</dbReference>
<dbReference type="Pfam" id="PF00092">
    <property type="entry name" value="VWA"/>
    <property type="match status" value="1"/>
</dbReference>
<evidence type="ECO:0000256" key="1">
    <source>
        <dbReference type="ARBA" id="ARBA00022475"/>
    </source>
</evidence>
<dbReference type="Pfam" id="PF07584">
    <property type="entry name" value="BatA"/>
    <property type="match status" value="1"/>
</dbReference>
<evidence type="ECO:0000256" key="3">
    <source>
        <dbReference type="ARBA" id="ARBA00022989"/>
    </source>
</evidence>
<keyword evidence="2 5" id="KW-0812">Transmembrane</keyword>
<evidence type="ECO:0000256" key="2">
    <source>
        <dbReference type="ARBA" id="ARBA00022692"/>
    </source>
</evidence>
<dbReference type="Gene3D" id="3.40.50.410">
    <property type="entry name" value="von Willebrand factor, type A domain"/>
    <property type="match status" value="1"/>
</dbReference>
<dbReference type="RefSeq" id="WP_015948217.1">
    <property type="nucleotide sequence ID" value="NC_011768.1"/>
</dbReference>
<evidence type="ECO:0000313" key="7">
    <source>
        <dbReference type="EMBL" id="ACL05160.1"/>
    </source>
</evidence>
<gene>
    <name evidence="7" type="ordered locus">Dalk_3472</name>
</gene>
<dbReference type="KEGG" id="dal:Dalk_3472"/>
<feature type="domain" description="VWFA" evidence="6">
    <location>
        <begin position="87"/>
        <end position="264"/>
    </location>
</feature>
<sequence>MFEFAYPYFFLLLIPILLWAGVSLKKRPPAVTYSAASCLGRIAGKNAEIRARIPLLVRTLALVLLVAAIARPQTVDASREIKTPGVDIILCLDASESMAQPDFAIDGQRVNRLTAVKKVVHDFVKRRDTDRIGLVVFGDYAFTQAPLTLDKGLLLNLIENLRIGMAGRKTAIGDALGVAGKRIKDIPAMSKVVILLSDGENTAGDMTPQGAAEALAALGIKIYTIGMGTEQAGSKELAQIAAIGQGKYYHASNTEQLDSIYKEIDKAEKTEAKVKEFFHYKEHYRWFLLAALALALLEATGLLGRAVP</sequence>
<evidence type="ECO:0000313" key="8">
    <source>
        <dbReference type="Proteomes" id="UP000000739"/>
    </source>
</evidence>
<evidence type="ECO:0000256" key="5">
    <source>
        <dbReference type="SAM" id="Phobius"/>
    </source>
</evidence>
<dbReference type="AlphaFoldDB" id="B8FBV5"/>
<dbReference type="HOGENOM" id="CLU_024570_0_0_7"/>
<dbReference type="InterPro" id="IPR024163">
    <property type="entry name" value="Aerotolerance_reg_N"/>
</dbReference>
<dbReference type="PROSITE" id="PS50234">
    <property type="entry name" value="VWFA"/>
    <property type="match status" value="1"/>
</dbReference>
<proteinExistence type="predicted"/>
<feature type="transmembrane region" description="Helical" evidence="5">
    <location>
        <begin position="286"/>
        <end position="307"/>
    </location>
</feature>
<keyword evidence="8" id="KW-1185">Reference proteome</keyword>
<organism evidence="7 8">
    <name type="scientific">Desulfatibacillum aliphaticivorans</name>
    <dbReference type="NCBI Taxonomy" id="218208"/>
    <lineage>
        <taxon>Bacteria</taxon>
        <taxon>Pseudomonadati</taxon>
        <taxon>Thermodesulfobacteriota</taxon>
        <taxon>Desulfobacteria</taxon>
        <taxon>Desulfobacterales</taxon>
        <taxon>Desulfatibacillaceae</taxon>
        <taxon>Desulfatibacillum</taxon>
    </lineage>
</organism>
<name>B8FBV5_DESAL</name>
<evidence type="ECO:0000256" key="4">
    <source>
        <dbReference type="ARBA" id="ARBA00023136"/>
    </source>
</evidence>
<keyword evidence="4 5" id="KW-0472">Membrane</keyword>
<dbReference type="Proteomes" id="UP000000739">
    <property type="component" value="Chromosome"/>
</dbReference>
<accession>B8FBV5</accession>
<evidence type="ECO:0000259" key="6">
    <source>
        <dbReference type="PROSITE" id="PS50234"/>
    </source>
</evidence>
<reference evidence="7 8" key="1">
    <citation type="journal article" date="2012" name="Environ. Microbiol.">
        <title>The genome sequence of Desulfatibacillum alkenivorans AK-01: a blueprint for anaerobic alkane oxidation.</title>
        <authorList>
            <person name="Callaghan A.V."/>
            <person name="Morris B.E."/>
            <person name="Pereira I.A."/>
            <person name="McInerney M.J."/>
            <person name="Austin R.N."/>
            <person name="Groves J.T."/>
            <person name="Kukor J.J."/>
            <person name="Suflita J.M."/>
            <person name="Young L.Y."/>
            <person name="Zylstra G.J."/>
            <person name="Wawrik B."/>
        </authorList>
    </citation>
    <scope>NUCLEOTIDE SEQUENCE [LARGE SCALE GENOMIC DNA]</scope>
    <source>
        <strain evidence="7 8">AK-01</strain>
    </source>
</reference>
<dbReference type="InterPro" id="IPR050768">
    <property type="entry name" value="UPF0353/GerABKA_families"/>
</dbReference>
<dbReference type="eggNOG" id="COG2304">
    <property type="taxonomic scope" value="Bacteria"/>
</dbReference>
<dbReference type="PANTHER" id="PTHR22550">
    <property type="entry name" value="SPORE GERMINATION PROTEIN"/>
    <property type="match status" value="1"/>
</dbReference>
<dbReference type="SMART" id="SM00327">
    <property type="entry name" value="VWA"/>
    <property type="match status" value="1"/>
</dbReference>
<feature type="transmembrane region" description="Helical" evidence="5">
    <location>
        <begin position="6"/>
        <end position="24"/>
    </location>
</feature>
<protein>
    <recommendedName>
        <fullName evidence="6">VWFA domain-containing protein</fullName>
    </recommendedName>
</protein>
<dbReference type="PRINTS" id="PR00453">
    <property type="entry name" value="VWFADOMAIN"/>
</dbReference>
<dbReference type="SUPFAM" id="SSF53300">
    <property type="entry name" value="vWA-like"/>
    <property type="match status" value="1"/>
</dbReference>
<dbReference type="InterPro" id="IPR002035">
    <property type="entry name" value="VWF_A"/>
</dbReference>
<dbReference type="PANTHER" id="PTHR22550:SF5">
    <property type="entry name" value="LEUCINE ZIPPER PROTEIN 4"/>
    <property type="match status" value="1"/>
</dbReference>
<dbReference type="EMBL" id="CP001322">
    <property type="protein sequence ID" value="ACL05160.1"/>
    <property type="molecule type" value="Genomic_DNA"/>
</dbReference>